<gene>
    <name evidence="2" type="ORF">BC739_002533</name>
</gene>
<sequence length="110" mass="12252">MTRESLALQQGELLRALLAGGQPPAGFDPERIAAQTRALLAKRRRVVAMIRPDLAEALGDRFALTFTAYAVDHPRLAGSRAREDAEAFGTWLVDQGELAAPRRSWWRRAR</sequence>
<accession>A0ABR6BEM6</accession>
<keyword evidence="3" id="KW-1185">Reference proteome</keyword>
<dbReference type="InterPro" id="IPR058711">
    <property type="entry name" value="SCO6045-like_C"/>
</dbReference>
<name>A0ABR6BEM6_9PSEU</name>
<dbReference type="RefSeq" id="WP_025360024.1">
    <property type="nucleotide sequence ID" value="NZ_BAAABQ010000084.1"/>
</dbReference>
<dbReference type="Pfam" id="PF26136">
    <property type="entry name" value="SCO6045_C"/>
    <property type="match status" value="1"/>
</dbReference>
<evidence type="ECO:0000313" key="3">
    <source>
        <dbReference type="Proteomes" id="UP000517916"/>
    </source>
</evidence>
<comment type="caution">
    <text evidence="2">The sequence shown here is derived from an EMBL/GenBank/DDBJ whole genome shotgun (WGS) entry which is preliminary data.</text>
</comment>
<dbReference type="EMBL" id="JACJID010000002">
    <property type="protein sequence ID" value="MBA8925334.1"/>
    <property type="molecule type" value="Genomic_DNA"/>
</dbReference>
<protein>
    <recommendedName>
        <fullName evidence="1">SCO6045-like C-terminal domain-containing protein</fullName>
    </recommendedName>
</protein>
<organism evidence="2 3">
    <name type="scientific">Kutzneria viridogrisea</name>
    <dbReference type="NCBI Taxonomy" id="47990"/>
    <lineage>
        <taxon>Bacteria</taxon>
        <taxon>Bacillati</taxon>
        <taxon>Actinomycetota</taxon>
        <taxon>Actinomycetes</taxon>
        <taxon>Pseudonocardiales</taxon>
        <taxon>Pseudonocardiaceae</taxon>
        <taxon>Kutzneria</taxon>
    </lineage>
</organism>
<feature type="domain" description="SCO6045-like C-terminal" evidence="1">
    <location>
        <begin position="7"/>
        <end position="93"/>
    </location>
</feature>
<dbReference type="Proteomes" id="UP000517916">
    <property type="component" value="Unassembled WGS sequence"/>
</dbReference>
<reference evidence="2 3" key="1">
    <citation type="submission" date="2020-08" db="EMBL/GenBank/DDBJ databases">
        <title>Genomic Encyclopedia of Archaeal and Bacterial Type Strains, Phase II (KMG-II): from individual species to whole genera.</title>
        <authorList>
            <person name="Goeker M."/>
        </authorList>
    </citation>
    <scope>NUCLEOTIDE SEQUENCE [LARGE SCALE GENOMIC DNA]</scope>
    <source>
        <strain evidence="2 3">DSM 43850</strain>
    </source>
</reference>
<proteinExistence type="predicted"/>
<evidence type="ECO:0000313" key="2">
    <source>
        <dbReference type="EMBL" id="MBA8925334.1"/>
    </source>
</evidence>
<evidence type="ECO:0000259" key="1">
    <source>
        <dbReference type="Pfam" id="PF26136"/>
    </source>
</evidence>